<dbReference type="Gene3D" id="1.10.510.10">
    <property type="entry name" value="Transferase(Phosphotransferase) domain 1"/>
    <property type="match status" value="1"/>
</dbReference>
<accession>A0AAN6ZDD8</accession>
<protein>
    <recommendedName>
        <fullName evidence="2">Aminoglycoside phosphotransferase domain-containing protein</fullName>
    </recommendedName>
</protein>
<feature type="region of interest" description="Disordered" evidence="1">
    <location>
        <begin position="132"/>
        <end position="171"/>
    </location>
</feature>
<dbReference type="InterPro" id="IPR002575">
    <property type="entry name" value="Aminoglycoside_PTrfase"/>
</dbReference>
<gene>
    <name evidence="3" type="ORF">BT67DRAFT_442647</name>
</gene>
<organism evidence="3 4">
    <name type="scientific">Trichocladium antarcticum</name>
    <dbReference type="NCBI Taxonomy" id="1450529"/>
    <lineage>
        <taxon>Eukaryota</taxon>
        <taxon>Fungi</taxon>
        <taxon>Dikarya</taxon>
        <taxon>Ascomycota</taxon>
        <taxon>Pezizomycotina</taxon>
        <taxon>Sordariomycetes</taxon>
        <taxon>Sordariomycetidae</taxon>
        <taxon>Sordariales</taxon>
        <taxon>Chaetomiaceae</taxon>
        <taxon>Trichocladium</taxon>
    </lineage>
</organism>
<reference evidence="3" key="1">
    <citation type="journal article" date="2023" name="Mol. Phylogenet. Evol.">
        <title>Genome-scale phylogeny and comparative genomics of the fungal order Sordariales.</title>
        <authorList>
            <person name="Hensen N."/>
            <person name="Bonometti L."/>
            <person name="Westerberg I."/>
            <person name="Brannstrom I.O."/>
            <person name="Guillou S."/>
            <person name="Cros-Aarteil S."/>
            <person name="Calhoun S."/>
            <person name="Haridas S."/>
            <person name="Kuo A."/>
            <person name="Mondo S."/>
            <person name="Pangilinan J."/>
            <person name="Riley R."/>
            <person name="LaButti K."/>
            <person name="Andreopoulos B."/>
            <person name="Lipzen A."/>
            <person name="Chen C."/>
            <person name="Yan M."/>
            <person name="Daum C."/>
            <person name="Ng V."/>
            <person name="Clum A."/>
            <person name="Steindorff A."/>
            <person name="Ohm R.A."/>
            <person name="Martin F."/>
            <person name="Silar P."/>
            <person name="Natvig D.O."/>
            <person name="Lalanne C."/>
            <person name="Gautier V."/>
            <person name="Ament-Velasquez S.L."/>
            <person name="Kruys A."/>
            <person name="Hutchinson M.I."/>
            <person name="Powell A.J."/>
            <person name="Barry K."/>
            <person name="Miller A.N."/>
            <person name="Grigoriev I.V."/>
            <person name="Debuchy R."/>
            <person name="Gladieux P."/>
            <person name="Hiltunen Thoren M."/>
            <person name="Johannesson H."/>
        </authorList>
    </citation>
    <scope>NUCLEOTIDE SEQUENCE</scope>
    <source>
        <strain evidence="3">CBS 123565</strain>
    </source>
</reference>
<name>A0AAN6ZDD8_9PEZI</name>
<comment type="caution">
    <text evidence="3">The sequence shown here is derived from an EMBL/GenBank/DDBJ whole genome shotgun (WGS) entry which is preliminary data.</text>
</comment>
<keyword evidence="4" id="KW-1185">Reference proteome</keyword>
<dbReference type="Proteomes" id="UP001304895">
    <property type="component" value="Unassembled WGS sequence"/>
</dbReference>
<dbReference type="InterPro" id="IPR011009">
    <property type="entry name" value="Kinase-like_dom_sf"/>
</dbReference>
<evidence type="ECO:0000313" key="3">
    <source>
        <dbReference type="EMBL" id="KAK4133731.1"/>
    </source>
</evidence>
<sequence>MPSTRVVGFTTPYIAGYTLKENDTRIFKLKYLEQQATKVVDHPNLQLVIVHGDICPWNLLIDPSTDSIQLFDFNSGAKLGREGDEENNLEFQYDADRDDVKFVIVTVYELITREFNFRQEFYARRARRIQDHGTGRLGTAPGLEARQPRRRVPPPPCRVGQKASRQQHRPLHQGIAPARVATALRGTTHS</sequence>
<feature type="domain" description="Aminoglycoside phosphotransferase" evidence="2">
    <location>
        <begin position="28"/>
        <end position="74"/>
    </location>
</feature>
<dbReference type="AlphaFoldDB" id="A0AAN6ZDD8"/>
<dbReference type="Pfam" id="PF01636">
    <property type="entry name" value="APH"/>
    <property type="match status" value="1"/>
</dbReference>
<evidence type="ECO:0000259" key="2">
    <source>
        <dbReference type="Pfam" id="PF01636"/>
    </source>
</evidence>
<reference evidence="3" key="2">
    <citation type="submission" date="2023-05" db="EMBL/GenBank/DDBJ databases">
        <authorList>
            <consortium name="Lawrence Berkeley National Laboratory"/>
            <person name="Steindorff A."/>
            <person name="Hensen N."/>
            <person name="Bonometti L."/>
            <person name="Westerberg I."/>
            <person name="Brannstrom I.O."/>
            <person name="Guillou S."/>
            <person name="Cros-Aarteil S."/>
            <person name="Calhoun S."/>
            <person name="Haridas S."/>
            <person name="Kuo A."/>
            <person name="Mondo S."/>
            <person name="Pangilinan J."/>
            <person name="Riley R."/>
            <person name="Labutti K."/>
            <person name="Andreopoulos B."/>
            <person name="Lipzen A."/>
            <person name="Chen C."/>
            <person name="Yanf M."/>
            <person name="Daum C."/>
            <person name="Ng V."/>
            <person name="Clum A."/>
            <person name="Ohm R."/>
            <person name="Martin F."/>
            <person name="Silar P."/>
            <person name="Natvig D."/>
            <person name="Lalanne C."/>
            <person name="Gautier V."/>
            <person name="Ament-Velasquez S.L."/>
            <person name="Kruys A."/>
            <person name="Hutchinson M.I."/>
            <person name="Powell A.J."/>
            <person name="Barry K."/>
            <person name="Miller A.N."/>
            <person name="Grigoriev I.V."/>
            <person name="Debuchy R."/>
            <person name="Gladieux P."/>
            <person name="Thoren M.H."/>
            <person name="Johannesson H."/>
        </authorList>
    </citation>
    <scope>NUCLEOTIDE SEQUENCE</scope>
    <source>
        <strain evidence="3">CBS 123565</strain>
    </source>
</reference>
<dbReference type="SUPFAM" id="SSF56112">
    <property type="entry name" value="Protein kinase-like (PK-like)"/>
    <property type="match status" value="2"/>
</dbReference>
<evidence type="ECO:0000313" key="4">
    <source>
        <dbReference type="Proteomes" id="UP001304895"/>
    </source>
</evidence>
<evidence type="ECO:0000256" key="1">
    <source>
        <dbReference type="SAM" id="MobiDB-lite"/>
    </source>
</evidence>
<dbReference type="EMBL" id="MU853411">
    <property type="protein sequence ID" value="KAK4133731.1"/>
    <property type="molecule type" value="Genomic_DNA"/>
</dbReference>
<proteinExistence type="predicted"/>